<dbReference type="AlphaFoldDB" id="A0A1M6MYL6"/>
<gene>
    <name evidence="3" type="ORF">SAMN02745751_03633</name>
</gene>
<keyword evidence="4" id="KW-1185">Reference proteome</keyword>
<dbReference type="InterPro" id="IPR004143">
    <property type="entry name" value="BPL_LPL_catalytic"/>
</dbReference>
<evidence type="ECO:0000259" key="2">
    <source>
        <dbReference type="PROSITE" id="PS51733"/>
    </source>
</evidence>
<evidence type="ECO:0000313" key="3">
    <source>
        <dbReference type="EMBL" id="SHJ88514.1"/>
    </source>
</evidence>
<dbReference type="Pfam" id="PF03099">
    <property type="entry name" value="BPL_LplA_LipB"/>
    <property type="match status" value="1"/>
</dbReference>
<dbReference type="RefSeq" id="WP_073051085.1">
    <property type="nucleotide sequence ID" value="NZ_FQZL01000052.1"/>
</dbReference>
<evidence type="ECO:0000313" key="4">
    <source>
        <dbReference type="Proteomes" id="UP000184052"/>
    </source>
</evidence>
<evidence type="ECO:0000256" key="1">
    <source>
        <dbReference type="ARBA" id="ARBA00022598"/>
    </source>
</evidence>
<protein>
    <submittedName>
        <fullName evidence="3">BirA family transcriptional regulator, biotin operon repressor / biotin-[acetyl-CoA-carboxylase] ligase</fullName>
    </submittedName>
</protein>
<proteinExistence type="predicted"/>
<dbReference type="OrthoDB" id="9807064at2"/>
<dbReference type="GO" id="GO:0005737">
    <property type="term" value="C:cytoplasm"/>
    <property type="evidence" value="ECO:0007669"/>
    <property type="project" value="TreeGrafter"/>
</dbReference>
<dbReference type="InterPro" id="IPR004408">
    <property type="entry name" value="Biotin_CoA_COase_ligase"/>
</dbReference>
<dbReference type="GO" id="GO:0004077">
    <property type="term" value="F:biotin--[biotin carboxyl-carrier protein] ligase activity"/>
    <property type="evidence" value="ECO:0007669"/>
    <property type="project" value="InterPro"/>
</dbReference>
<dbReference type="STRING" id="1121476.SAMN02745751_03633"/>
<dbReference type="EMBL" id="FQZL01000052">
    <property type="protein sequence ID" value="SHJ88514.1"/>
    <property type="molecule type" value="Genomic_DNA"/>
</dbReference>
<dbReference type="NCBIfam" id="TIGR00121">
    <property type="entry name" value="birA_ligase"/>
    <property type="match status" value="1"/>
</dbReference>
<dbReference type="PROSITE" id="PS51733">
    <property type="entry name" value="BPL_LPL_CATALYTIC"/>
    <property type="match status" value="1"/>
</dbReference>
<dbReference type="Gene3D" id="3.30.930.10">
    <property type="entry name" value="Bira Bifunctional Protein, Domain 2"/>
    <property type="match status" value="1"/>
</dbReference>
<dbReference type="PANTHER" id="PTHR12835:SF5">
    <property type="entry name" value="BIOTIN--PROTEIN LIGASE"/>
    <property type="match status" value="1"/>
</dbReference>
<dbReference type="GO" id="GO:0009249">
    <property type="term" value="P:protein lipoylation"/>
    <property type="evidence" value="ECO:0007669"/>
    <property type="project" value="UniProtKB-ARBA"/>
</dbReference>
<dbReference type="InterPro" id="IPR045864">
    <property type="entry name" value="aa-tRNA-synth_II/BPL/LPL"/>
</dbReference>
<reference evidence="3 4" key="1">
    <citation type="submission" date="2016-11" db="EMBL/GenBank/DDBJ databases">
        <authorList>
            <person name="Jaros S."/>
            <person name="Januszkiewicz K."/>
            <person name="Wedrychowicz H."/>
        </authorList>
    </citation>
    <scope>NUCLEOTIDE SEQUENCE [LARGE SCALE GENOMIC DNA]</scope>
    <source>
        <strain evidence="3 4">DSM 17477</strain>
    </source>
</reference>
<dbReference type="GO" id="GO:0016740">
    <property type="term" value="F:transferase activity"/>
    <property type="evidence" value="ECO:0007669"/>
    <property type="project" value="UniProtKB-ARBA"/>
</dbReference>
<dbReference type="Proteomes" id="UP000184052">
    <property type="component" value="Unassembled WGS sequence"/>
</dbReference>
<organism evidence="3 4">
    <name type="scientific">Dethiosulfatibacter aminovorans DSM 17477</name>
    <dbReference type="NCBI Taxonomy" id="1121476"/>
    <lineage>
        <taxon>Bacteria</taxon>
        <taxon>Bacillati</taxon>
        <taxon>Bacillota</taxon>
        <taxon>Tissierellia</taxon>
        <taxon>Dethiosulfatibacter</taxon>
    </lineage>
</organism>
<name>A0A1M6MYL6_9FIRM</name>
<dbReference type="SUPFAM" id="SSF55681">
    <property type="entry name" value="Class II aaRS and biotin synthetases"/>
    <property type="match status" value="1"/>
</dbReference>
<dbReference type="PANTHER" id="PTHR12835">
    <property type="entry name" value="BIOTIN PROTEIN LIGASE"/>
    <property type="match status" value="1"/>
</dbReference>
<accession>A0A1M6MYL6</accession>
<keyword evidence="1 3" id="KW-0436">Ligase</keyword>
<feature type="domain" description="BPL/LPL catalytic" evidence="2">
    <location>
        <begin position="12"/>
        <end position="191"/>
    </location>
</feature>
<sequence>MYDFELLNSILDTREVGRTFLQFDSLQCAVKKARSISAQSPNGMVILAEEQWDSKGRNKDLWYSPKGGLYLSIIFKNNGDRDLANVLNLAAAAAVHDVLGSIDIDTELKLPNDLYYDDKKLGSILVEKSSQGREVSYIVGIRVNLDIENDDLASNIDKGISVSHIKGEEISREKFVSDILNDLERKYLKFIEEEDRGLFQPWDRMFERYDNLMEIRKKGNKRWKKVEVSGFDCDGCLVYSDCTSCGNIVDMNKQEVRMIEEHNIDEDR</sequence>